<organism evidence="9 10">
    <name type="scientific">Pseudonocardia sulfidoxydans NBRC 16205</name>
    <dbReference type="NCBI Taxonomy" id="1223511"/>
    <lineage>
        <taxon>Bacteria</taxon>
        <taxon>Bacillati</taxon>
        <taxon>Actinomycetota</taxon>
        <taxon>Actinomycetes</taxon>
        <taxon>Pseudonocardiales</taxon>
        <taxon>Pseudonocardiaceae</taxon>
        <taxon>Pseudonocardia</taxon>
    </lineage>
</organism>
<sequence length="308" mass="32815">MAASSAGITAQLRARIRSGELPPGARVPSTREIVRRHGVAMATATKVITALRQEGLVVARPGVGTVVAGAAAPAPAPRDTPRPGRGADGTLDRAAVVAAAVAVADTEGFDSLSMRRVAATLGVATMSLYHHVADKDDLVVGMLDAALGEIEIPSTVPRDLRAGLETGARLMWSTFRRHPWAAPAMSLTRPQAIPSGLRYTEWMLGVLDGRGLDHHTAFTAHLTVFNYARGTAVNLEPERTAQAETGLDSDAWMEANVDSLHALLGRGDFPLFTRMLADDYDLDLDALFEFGLQPLLDGLVARLERRTS</sequence>
<dbReference type="InterPro" id="IPR036388">
    <property type="entry name" value="WH-like_DNA-bd_sf"/>
</dbReference>
<evidence type="ECO:0000256" key="1">
    <source>
        <dbReference type="ARBA" id="ARBA00022491"/>
    </source>
</evidence>
<feature type="DNA-binding region" description="H-T-H motif" evidence="5">
    <location>
        <begin position="113"/>
        <end position="132"/>
    </location>
</feature>
<dbReference type="CDD" id="cd07377">
    <property type="entry name" value="WHTH_GntR"/>
    <property type="match status" value="1"/>
</dbReference>
<dbReference type="PANTHER" id="PTHR30055">
    <property type="entry name" value="HTH-TYPE TRANSCRIPTIONAL REGULATOR RUTR"/>
    <property type="match status" value="1"/>
</dbReference>
<keyword evidence="3 5" id="KW-0238">DNA-binding</keyword>
<dbReference type="SMART" id="SM00345">
    <property type="entry name" value="HTH_GNTR"/>
    <property type="match status" value="1"/>
</dbReference>
<evidence type="ECO:0000256" key="4">
    <source>
        <dbReference type="ARBA" id="ARBA00023163"/>
    </source>
</evidence>
<dbReference type="Gene3D" id="1.10.10.60">
    <property type="entry name" value="Homeodomain-like"/>
    <property type="match status" value="1"/>
</dbReference>
<dbReference type="InterPro" id="IPR003012">
    <property type="entry name" value="Tet_transcr_reg_TetR"/>
</dbReference>
<dbReference type="PROSITE" id="PS50977">
    <property type="entry name" value="HTH_TETR_2"/>
    <property type="match status" value="1"/>
</dbReference>
<gene>
    <name evidence="9" type="ORF">PSU4_56570</name>
</gene>
<keyword evidence="1" id="KW-0678">Repressor</keyword>
<feature type="domain" description="HTH tetR-type" evidence="8">
    <location>
        <begin position="90"/>
        <end position="150"/>
    </location>
</feature>
<evidence type="ECO:0000259" key="8">
    <source>
        <dbReference type="PROSITE" id="PS50977"/>
    </source>
</evidence>
<dbReference type="GO" id="GO:0046677">
    <property type="term" value="P:response to antibiotic"/>
    <property type="evidence" value="ECO:0007669"/>
    <property type="project" value="InterPro"/>
</dbReference>
<dbReference type="Gene3D" id="1.10.357.10">
    <property type="entry name" value="Tetracycline Repressor, domain 2"/>
    <property type="match status" value="1"/>
</dbReference>
<dbReference type="InterPro" id="IPR000524">
    <property type="entry name" value="Tscrpt_reg_HTH_GntR"/>
</dbReference>
<dbReference type="GO" id="GO:0045892">
    <property type="term" value="P:negative regulation of DNA-templated transcription"/>
    <property type="evidence" value="ECO:0007669"/>
    <property type="project" value="InterPro"/>
</dbReference>
<proteinExistence type="predicted"/>
<dbReference type="Pfam" id="PF00440">
    <property type="entry name" value="TetR_N"/>
    <property type="match status" value="1"/>
</dbReference>
<dbReference type="InterPro" id="IPR009057">
    <property type="entry name" value="Homeodomain-like_sf"/>
</dbReference>
<evidence type="ECO:0000256" key="3">
    <source>
        <dbReference type="ARBA" id="ARBA00023125"/>
    </source>
</evidence>
<dbReference type="GO" id="GO:0000976">
    <property type="term" value="F:transcription cis-regulatory region binding"/>
    <property type="evidence" value="ECO:0007669"/>
    <property type="project" value="TreeGrafter"/>
</dbReference>
<feature type="domain" description="HTH gntR-type" evidence="7">
    <location>
        <begin position="2"/>
        <end position="70"/>
    </location>
</feature>
<dbReference type="RefSeq" id="WP_147115232.1">
    <property type="nucleotide sequence ID" value="NZ_BJVJ01000106.1"/>
</dbReference>
<keyword evidence="4" id="KW-0804">Transcription</keyword>
<reference evidence="9 10" key="1">
    <citation type="submission" date="2019-07" db="EMBL/GenBank/DDBJ databases">
        <title>Whole genome shotgun sequence of Pseudonocardia sulfidoxydans NBRC 16205.</title>
        <authorList>
            <person name="Hosoyama A."/>
            <person name="Uohara A."/>
            <person name="Ohji S."/>
            <person name="Ichikawa N."/>
        </authorList>
    </citation>
    <scope>NUCLEOTIDE SEQUENCE [LARGE SCALE GENOMIC DNA]</scope>
    <source>
        <strain evidence="9 10">NBRC 16205</strain>
    </source>
</reference>
<protein>
    <submittedName>
        <fullName evidence="9">GntR family transcriptional regulator</fullName>
    </submittedName>
</protein>
<dbReference type="EMBL" id="BJVJ01000106">
    <property type="protein sequence ID" value="GEL26703.1"/>
    <property type="molecule type" value="Genomic_DNA"/>
</dbReference>
<keyword evidence="2" id="KW-0805">Transcription regulation</keyword>
<dbReference type="Proteomes" id="UP000321685">
    <property type="component" value="Unassembled WGS sequence"/>
</dbReference>
<dbReference type="AlphaFoldDB" id="A0A511DR41"/>
<dbReference type="PRINTS" id="PR00400">
    <property type="entry name" value="TETREPRESSOR"/>
</dbReference>
<dbReference type="PROSITE" id="PS50949">
    <property type="entry name" value="HTH_GNTR"/>
    <property type="match status" value="1"/>
</dbReference>
<comment type="caution">
    <text evidence="9">The sequence shown here is derived from an EMBL/GenBank/DDBJ whole genome shotgun (WGS) entry which is preliminary data.</text>
</comment>
<dbReference type="InterPro" id="IPR036271">
    <property type="entry name" value="Tet_transcr_reg_TetR-rel_C_sf"/>
</dbReference>
<evidence type="ECO:0000313" key="9">
    <source>
        <dbReference type="EMBL" id="GEL26703.1"/>
    </source>
</evidence>
<feature type="region of interest" description="Disordered" evidence="6">
    <location>
        <begin position="70"/>
        <end position="89"/>
    </location>
</feature>
<name>A0A511DR41_9PSEU</name>
<dbReference type="InterPro" id="IPR036390">
    <property type="entry name" value="WH_DNA-bd_sf"/>
</dbReference>
<dbReference type="InterPro" id="IPR004111">
    <property type="entry name" value="Repressor_TetR_C"/>
</dbReference>
<keyword evidence="10" id="KW-1185">Reference proteome</keyword>
<dbReference type="InterPro" id="IPR001647">
    <property type="entry name" value="HTH_TetR"/>
</dbReference>
<dbReference type="Pfam" id="PF00392">
    <property type="entry name" value="GntR"/>
    <property type="match status" value="1"/>
</dbReference>
<dbReference type="SUPFAM" id="SSF46689">
    <property type="entry name" value="Homeodomain-like"/>
    <property type="match status" value="1"/>
</dbReference>
<evidence type="ECO:0000313" key="10">
    <source>
        <dbReference type="Proteomes" id="UP000321685"/>
    </source>
</evidence>
<evidence type="ECO:0000256" key="5">
    <source>
        <dbReference type="PROSITE-ProRule" id="PRU00335"/>
    </source>
</evidence>
<dbReference type="SUPFAM" id="SSF46785">
    <property type="entry name" value="Winged helix' DNA-binding domain"/>
    <property type="match status" value="1"/>
</dbReference>
<dbReference type="SUPFAM" id="SSF48498">
    <property type="entry name" value="Tetracyclin repressor-like, C-terminal domain"/>
    <property type="match status" value="1"/>
</dbReference>
<evidence type="ECO:0000259" key="7">
    <source>
        <dbReference type="PROSITE" id="PS50949"/>
    </source>
</evidence>
<evidence type="ECO:0000256" key="2">
    <source>
        <dbReference type="ARBA" id="ARBA00023015"/>
    </source>
</evidence>
<dbReference type="InterPro" id="IPR050109">
    <property type="entry name" value="HTH-type_TetR-like_transc_reg"/>
</dbReference>
<accession>A0A511DR41</accession>
<evidence type="ECO:0000256" key="6">
    <source>
        <dbReference type="SAM" id="MobiDB-lite"/>
    </source>
</evidence>
<dbReference type="Gene3D" id="1.10.10.10">
    <property type="entry name" value="Winged helix-like DNA-binding domain superfamily/Winged helix DNA-binding domain"/>
    <property type="match status" value="1"/>
</dbReference>
<dbReference type="Pfam" id="PF02909">
    <property type="entry name" value="TetR_C_1"/>
    <property type="match status" value="1"/>
</dbReference>
<dbReference type="OrthoDB" id="2570341at2"/>
<dbReference type="PANTHER" id="PTHR30055:SF151">
    <property type="entry name" value="TRANSCRIPTIONAL REGULATORY PROTEIN"/>
    <property type="match status" value="1"/>
</dbReference>
<dbReference type="GO" id="GO:0003700">
    <property type="term" value="F:DNA-binding transcription factor activity"/>
    <property type="evidence" value="ECO:0007669"/>
    <property type="project" value="InterPro"/>
</dbReference>